<evidence type="ECO:0000256" key="7">
    <source>
        <dbReference type="ARBA" id="ARBA00022840"/>
    </source>
</evidence>
<comment type="subunit">
    <text evidence="17">Homotetramer.</text>
</comment>
<dbReference type="PROSITE" id="PS51383">
    <property type="entry name" value="YJEF_C_3"/>
    <property type="match status" value="1"/>
</dbReference>
<comment type="similarity">
    <text evidence="3 19">In the N-terminal section; belongs to the NnrE/AIBP family.</text>
</comment>
<dbReference type="HAMAP" id="MF_01965">
    <property type="entry name" value="NADHX_dehydratase"/>
    <property type="match status" value="1"/>
</dbReference>
<comment type="function">
    <text evidence="14 19">Bifunctional enzyme that catalyzes the epimerization of the S- and R-forms of NAD(P)HX and the dehydration of the S-form of NAD(P)HX at the expense of ADP, which is converted to AMP. This allows the repair of both epimers of NAD(P)HX, a damaged form of NAD(P)H that is a result of enzymatic or heat-dependent hydration.</text>
</comment>
<feature type="binding site" evidence="17">
    <location>
        <begin position="410"/>
        <end position="414"/>
    </location>
    <ligand>
        <name>AMP</name>
        <dbReference type="ChEBI" id="CHEBI:456215"/>
    </ligand>
</feature>
<comment type="similarity">
    <text evidence="18">Belongs to the NnrE/AIBP family.</text>
</comment>
<feature type="binding site" evidence="18">
    <location>
        <position position="125"/>
    </location>
    <ligand>
        <name>K(+)</name>
        <dbReference type="ChEBI" id="CHEBI:29103"/>
    </ligand>
</feature>
<evidence type="ECO:0000256" key="15">
    <source>
        <dbReference type="ARBA" id="ARBA00048238"/>
    </source>
</evidence>
<feature type="binding site" evidence="17">
    <location>
        <position position="324"/>
    </location>
    <ligand>
        <name>(6S)-NADPHX</name>
        <dbReference type="ChEBI" id="CHEBI:64076"/>
    </ligand>
</feature>
<keyword evidence="13" id="KW-0511">Multifunctional enzyme</keyword>
<keyword evidence="23" id="KW-1185">Reference proteome</keyword>
<dbReference type="Pfam" id="PF03853">
    <property type="entry name" value="YjeF_N"/>
    <property type="match status" value="1"/>
</dbReference>
<comment type="function">
    <text evidence="18">Catalyzes the epimerization of the S- and R-forms of NAD(P)HX, a damaged form of NAD(P)H that is a result of enzymatic or heat-dependent hydration. This is a prerequisite for the S-specific NAD(P)H-hydrate dehydratase to allow the repair of both epimers of NAD(P)HX.</text>
</comment>
<dbReference type="GO" id="GO:0110051">
    <property type="term" value="P:metabolite repair"/>
    <property type="evidence" value="ECO:0007669"/>
    <property type="project" value="TreeGrafter"/>
</dbReference>
<evidence type="ECO:0000256" key="18">
    <source>
        <dbReference type="HAMAP-Rule" id="MF_01966"/>
    </source>
</evidence>
<dbReference type="GO" id="GO:0052856">
    <property type="term" value="F:NAD(P)HX epimerase activity"/>
    <property type="evidence" value="ECO:0007669"/>
    <property type="project" value="UniProtKB-UniRule"/>
</dbReference>
<dbReference type="EC" id="4.2.1.136" evidence="19"/>
<dbReference type="PROSITE" id="PS51385">
    <property type="entry name" value="YJEF_N"/>
    <property type="match status" value="1"/>
</dbReference>
<dbReference type="PANTHER" id="PTHR12592">
    <property type="entry name" value="ATP-DEPENDENT (S)-NAD(P)H-HYDRATE DEHYDRATASE FAMILY MEMBER"/>
    <property type="match status" value="1"/>
</dbReference>
<evidence type="ECO:0000259" key="21">
    <source>
        <dbReference type="PROSITE" id="PS51385"/>
    </source>
</evidence>
<dbReference type="InterPro" id="IPR000631">
    <property type="entry name" value="CARKD"/>
</dbReference>
<evidence type="ECO:0000256" key="8">
    <source>
        <dbReference type="ARBA" id="ARBA00022857"/>
    </source>
</evidence>
<comment type="catalytic activity">
    <reaction evidence="2 18 19">
        <text>(6R)-NADPHX = (6S)-NADPHX</text>
        <dbReference type="Rhea" id="RHEA:32227"/>
        <dbReference type="ChEBI" id="CHEBI:64076"/>
        <dbReference type="ChEBI" id="CHEBI:64077"/>
        <dbReference type="EC" id="5.1.99.6"/>
    </reaction>
</comment>
<keyword evidence="11 18" id="KW-0413">Isomerase</keyword>
<gene>
    <name evidence="17" type="primary">nnrD</name>
    <name evidence="18" type="synonym">nnrE</name>
    <name evidence="22" type="ORF">DI487_03300</name>
</gene>
<comment type="catalytic activity">
    <reaction evidence="16 17 19">
        <text>(6S)-NADPHX + ADP = AMP + phosphate + NADPH + H(+)</text>
        <dbReference type="Rhea" id="RHEA:32235"/>
        <dbReference type="ChEBI" id="CHEBI:15378"/>
        <dbReference type="ChEBI" id="CHEBI:43474"/>
        <dbReference type="ChEBI" id="CHEBI:57783"/>
        <dbReference type="ChEBI" id="CHEBI:64076"/>
        <dbReference type="ChEBI" id="CHEBI:456215"/>
        <dbReference type="ChEBI" id="CHEBI:456216"/>
        <dbReference type="EC" id="4.2.1.136"/>
    </reaction>
</comment>
<comment type="cofactor">
    <cofactor evidence="17">
        <name>Mg(2+)</name>
        <dbReference type="ChEBI" id="CHEBI:18420"/>
    </cofactor>
</comment>
<dbReference type="GO" id="GO:0052855">
    <property type="term" value="F:ADP-dependent NAD(P)H-hydrate dehydratase activity"/>
    <property type="evidence" value="ECO:0007669"/>
    <property type="project" value="UniProtKB-UniRule"/>
</dbReference>
<evidence type="ECO:0000256" key="2">
    <source>
        <dbReference type="ARBA" id="ARBA00000909"/>
    </source>
</evidence>
<dbReference type="EC" id="5.1.99.6" evidence="19"/>
<dbReference type="InterPro" id="IPR036652">
    <property type="entry name" value="YjeF_N_dom_sf"/>
</dbReference>
<dbReference type="PROSITE" id="PS01050">
    <property type="entry name" value="YJEF_C_2"/>
    <property type="match status" value="1"/>
</dbReference>
<keyword evidence="12 17" id="KW-0456">Lyase</keyword>
<evidence type="ECO:0000256" key="1">
    <source>
        <dbReference type="ARBA" id="ARBA00000013"/>
    </source>
</evidence>
<dbReference type="CDD" id="cd01171">
    <property type="entry name" value="YXKO-related"/>
    <property type="match status" value="1"/>
</dbReference>
<keyword evidence="10 17" id="KW-0520">NAD</keyword>
<comment type="cofactor">
    <cofactor evidence="18 19">
        <name>K(+)</name>
        <dbReference type="ChEBI" id="CHEBI:29103"/>
    </cofactor>
    <text evidence="18 19">Binds 1 potassium ion per subunit.</text>
</comment>
<feature type="domain" description="YjeF C-terminal" evidence="20">
    <location>
        <begin position="227"/>
        <end position="499"/>
    </location>
</feature>
<dbReference type="PIRSF" id="PIRSF017184">
    <property type="entry name" value="Nnr"/>
    <property type="match status" value="1"/>
</dbReference>
<feature type="binding site" evidence="17">
    <location>
        <position position="440"/>
    </location>
    <ligand>
        <name>(6S)-NADPHX</name>
        <dbReference type="ChEBI" id="CHEBI:64076"/>
    </ligand>
</feature>
<keyword evidence="9 18" id="KW-0630">Potassium</keyword>
<dbReference type="GO" id="GO:0005524">
    <property type="term" value="F:ATP binding"/>
    <property type="evidence" value="ECO:0007669"/>
    <property type="project" value="UniProtKB-UniRule"/>
</dbReference>
<dbReference type="Pfam" id="PF01256">
    <property type="entry name" value="Carb_kinase"/>
    <property type="match status" value="1"/>
</dbReference>
<dbReference type="Gene3D" id="3.40.50.10260">
    <property type="entry name" value="YjeF N-terminal domain"/>
    <property type="match status" value="1"/>
</dbReference>
<dbReference type="Gene3D" id="3.40.1190.20">
    <property type="match status" value="1"/>
</dbReference>
<comment type="catalytic activity">
    <reaction evidence="15 17 19">
        <text>(6S)-NADHX + ADP = AMP + phosphate + NADH + H(+)</text>
        <dbReference type="Rhea" id="RHEA:32223"/>
        <dbReference type="ChEBI" id="CHEBI:15378"/>
        <dbReference type="ChEBI" id="CHEBI:43474"/>
        <dbReference type="ChEBI" id="CHEBI:57945"/>
        <dbReference type="ChEBI" id="CHEBI:64074"/>
        <dbReference type="ChEBI" id="CHEBI:456215"/>
        <dbReference type="ChEBI" id="CHEBI:456216"/>
        <dbReference type="EC" id="4.2.1.136"/>
    </reaction>
</comment>
<feature type="binding site" evidence="17">
    <location>
        <position position="375"/>
    </location>
    <ligand>
        <name>(6S)-NADPHX</name>
        <dbReference type="ChEBI" id="CHEBI:64076"/>
    </ligand>
</feature>
<accession>A0A2U8QS48</accession>
<feature type="binding site" evidence="18">
    <location>
        <position position="158"/>
    </location>
    <ligand>
        <name>(6S)-NADPHX</name>
        <dbReference type="ChEBI" id="CHEBI:64076"/>
    </ligand>
</feature>
<comment type="catalytic activity">
    <reaction evidence="1 18 19">
        <text>(6R)-NADHX = (6S)-NADHX</text>
        <dbReference type="Rhea" id="RHEA:32215"/>
        <dbReference type="ChEBI" id="CHEBI:64074"/>
        <dbReference type="ChEBI" id="CHEBI:64075"/>
        <dbReference type="EC" id="5.1.99.6"/>
    </reaction>
</comment>
<feature type="binding site" evidence="17">
    <location>
        <position position="439"/>
    </location>
    <ligand>
        <name>AMP</name>
        <dbReference type="ChEBI" id="CHEBI:456215"/>
    </ligand>
</feature>
<evidence type="ECO:0000256" key="19">
    <source>
        <dbReference type="PIRNR" id="PIRNR017184"/>
    </source>
</evidence>
<dbReference type="AlphaFoldDB" id="A0A2U8QS48"/>
<evidence type="ECO:0000256" key="13">
    <source>
        <dbReference type="ARBA" id="ARBA00023268"/>
    </source>
</evidence>
<dbReference type="InterPro" id="IPR017953">
    <property type="entry name" value="Carbohydrate_kinase_pred_CS"/>
</dbReference>
<evidence type="ECO:0000256" key="16">
    <source>
        <dbReference type="ARBA" id="ARBA00049209"/>
    </source>
</evidence>
<dbReference type="HAMAP" id="MF_01966">
    <property type="entry name" value="NADHX_epimerase"/>
    <property type="match status" value="1"/>
</dbReference>
<evidence type="ECO:0000256" key="4">
    <source>
        <dbReference type="ARBA" id="ARBA00009524"/>
    </source>
</evidence>
<evidence type="ECO:0000256" key="6">
    <source>
        <dbReference type="ARBA" id="ARBA00022741"/>
    </source>
</evidence>
<reference evidence="22 23" key="1">
    <citation type="submission" date="2018-05" db="EMBL/GenBank/DDBJ databases">
        <title>Flavobacterium sp. MEBiC07310.</title>
        <authorList>
            <person name="Baek K."/>
        </authorList>
    </citation>
    <scope>NUCLEOTIDE SEQUENCE [LARGE SCALE GENOMIC DNA]</scope>
    <source>
        <strain evidence="22 23">MEBiC07310</strain>
    </source>
</reference>
<dbReference type="NCBIfam" id="TIGR00197">
    <property type="entry name" value="yjeF_nterm"/>
    <property type="match status" value="1"/>
</dbReference>
<dbReference type="KEGG" id="fse:DI487_03300"/>
<dbReference type="InterPro" id="IPR030677">
    <property type="entry name" value="Nnr"/>
</dbReference>
<feature type="binding site" evidence="18">
    <location>
        <begin position="129"/>
        <end position="135"/>
    </location>
    <ligand>
        <name>(6S)-NADPHX</name>
        <dbReference type="ChEBI" id="CHEBI:64076"/>
    </ligand>
</feature>
<name>A0A2U8QS48_9FLAO</name>
<dbReference type="OrthoDB" id="9806925at2"/>
<dbReference type="PANTHER" id="PTHR12592:SF0">
    <property type="entry name" value="ATP-DEPENDENT (S)-NAD(P)H-HYDRATE DEHYDRATASE"/>
    <property type="match status" value="1"/>
</dbReference>
<feature type="domain" description="YjeF N-terminal" evidence="21">
    <location>
        <begin position="9"/>
        <end position="217"/>
    </location>
</feature>
<evidence type="ECO:0000256" key="10">
    <source>
        <dbReference type="ARBA" id="ARBA00023027"/>
    </source>
</evidence>
<evidence type="ECO:0000256" key="17">
    <source>
        <dbReference type="HAMAP-Rule" id="MF_01965"/>
    </source>
</evidence>
<dbReference type="NCBIfam" id="TIGR00196">
    <property type="entry name" value="yjeF_cterm"/>
    <property type="match status" value="1"/>
</dbReference>
<comment type="caution">
    <text evidence="18">Lacks conserved residue(s) required for the propagation of feature annotation.</text>
</comment>
<dbReference type="InterPro" id="IPR029056">
    <property type="entry name" value="Ribokinase-like"/>
</dbReference>
<evidence type="ECO:0000313" key="22">
    <source>
        <dbReference type="EMBL" id="AWM12987.1"/>
    </source>
</evidence>
<feature type="binding site" evidence="17">
    <location>
        <position position="262"/>
    </location>
    <ligand>
        <name>(6S)-NADPHX</name>
        <dbReference type="ChEBI" id="CHEBI:64076"/>
    </ligand>
</feature>
<dbReference type="GO" id="GO:0046872">
    <property type="term" value="F:metal ion binding"/>
    <property type="evidence" value="ECO:0007669"/>
    <property type="project" value="UniProtKB-UniRule"/>
</dbReference>
<organism evidence="22 23">
    <name type="scientific">Flavobacterium sediminis</name>
    <dbReference type="NCBI Taxonomy" id="2201181"/>
    <lineage>
        <taxon>Bacteria</taxon>
        <taxon>Pseudomonadati</taxon>
        <taxon>Bacteroidota</taxon>
        <taxon>Flavobacteriia</taxon>
        <taxon>Flavobacteriales</taxon>
        <taxon>Flavobacteriaceae</taxon>
        <taxon>Flavobacterium</taxon>
    </lineage>
</organism>
<feature type="binding site" evidence="18">
    <location>
        <begin position="57"/>
        <end position="61"/>
    </location>
    <ligand>
        <name>(6S)-NADPHX</name>
        <dbReference type="ChEBI" id="CHEBI:64076"/>
    </ligand>
</feature>
<evidence type="ECO:0000313" key="23">
    <source>
        <dbReference type="Proteomes" id="UP000245429"/>
    </source>
</evidence>
<comment type="function">
    <text evidence="17">Catalyzes the dehydration of the S-form of NAD(P)HX at the expense of ADP, which is converted to AMP. Together with NAD(P)HX epimerase, which catalyzes the epimerization of the S- and R-forms, the enzyme allows the repair of both epimers of NAD(P)HX, a damaged form of NAD(P)H that is a result of enzymatic or heat-dependent hydration.</text>
</comment>
<evidence type="ECO:0000259" key="20">
    <source>
        <dbReference type="PROSITE" id="PS51383"/>
    </source>
</evidence>
<keyword evidence="5 18" id="KW-0479">Metal-binding</keyword>
<protein>
    <recommendedName>
        <fullName evidence="19">Bifunctional NAD(P)H-hydrate repair enzyme</fullName>
    </recommendedName>
    <alternativeName>
        <fullName evidence="19">Nicotinamide nucleotide repair protein</fullName>
    </alternativeName>
    <domain>
        <recommendedName>
            <fullName evidence="19">ADP-dependent (S)-NAD(P)H-hydrate dehydratase</fullName>
            <ecNumber evidence="19">4.2.1.136</ecNumber>
        </recommendedName>
        <alternativeName>
            <fullName evidence="19">ADP-dependent NAD(P)HX dehydratase</fullName>
        </alternativeName>
    </domain>
    <domain>
        <recommendedName>
            <fullName evidence="19">NAD(P)H-hydrate epimerase</fullName>
            <ecNumber evidence="19">5.1.99.6</ecNumber>
        </recommendedName>
    </domain>
</protein>
<dbReference type="RefSeq" id="WP_109568395.1">
    <property type="nucleotide sequence ID" value="NZ_CP029463.1"/>
</dbReference>
<dbReference type="GO" id="GO:0046496">
    <property type="term" value="P:nicotinamide nucleotide metabolic process"/>
    <property type="evidence" value="ECO:0007669"/>
    <property type="project" value="UniProtKB-UniRule"/>
</dbReference>
<evidence type="ECO:0000256" key="12">
    <source>
        <dbReference type="ARBA" id="ARBA00023239"/>
    </source>
</evidence>
<proteinExistence type="inferred from homology"/>
<keyword evidence="8 17" id="KW-0521">NADP</keyword>
<keyword evidence="6 17" id="KW-0547">Nucleotide-binding</keyword>
<comment type="similarity">
    <text evidence="17">Belongs to the NnrD/CARKD family.</text>
</comment>
<dbReference type="EMBL" id="CP029463">
    <property type="protein sequence ID" value="AWM12987.1"/>
    <property type="molecule type" value="Genomic_DNA"/>
</dbReference>
<keyword evidence="7 17" id="KW-0067">ATP-binding</keyword>
<evidence type="ECO:0000256" key="14">
    <source>
        <dbReference type="ARBA" id="ARBA00025153"/>
    </source>
</evidence>
<feature type="binding site" evidence="18">
    <location>
        <position position="58"/>
    </location>
    <ligand>
        <name>K(+)</name>
        <dbReference type="ChEBI" id="CHEBI:29103"/>
    </ligand>
</feature>
<sequence>MKILTAEQIKKVDVFTIQNQPISSIDLMEKAAEACSKWIMKHFDNQHNFHVFCGIGNNGGDGLAIARILKQKLYNVTVYVKKSDHYSEDFESNFELWHANKGQTITIESMVDLTLQPDENTIIIDAIFGYGLNRPVTGLESSIIQYLNSLNKKTISIDLPSGLFTNDNHKNTYDTIINADYTLTFEFPKLSLLLPDNEHKSGTIIILPIGLLPEGIAQQSTDVYFTTFEDCHRIYQPKTKFAHKGTNGHALLITGSLGKMGAAVLSSKACLKSGSGLVTALIPRSGNTVIQTANPEIMTLLSEEENIVSGNFAYHYDAVGIGPGIGKEQNTLALLKEVLMNCNKPLVIDADALNLLAEHTELQKTIPVNSIITPHPKELSRWIGSWKNDTEKIDKTLKLVDQLKIYVVLKGAYTCIFCPDGTLHFNSTGNPGMGTAGSGDVLTGIITGLLAQGYTAKESCILGVYLHGLAGDLASTEKSQESLIASDIIDFLGKGFLQFQPTF</sequence>
<feature type="binding site" evidence="18">
    <location>
        <position position="161"/>
    </location>
    <ligand>
        <name>K(+)</name>
        <dbReference type="ChEBI" id="CHEBI:29103"/>
    </ligand>
</feature>
<evidence type="ECO:0000256" key="9">
    <source>
        <dbReference type="ARBA" id="ARBA00022958"/>
    </source>
</evidence>
<evidence type="ECO:0000256" key="3">
    <source>
        <dbReference type="ARBA" id="ARBA00006001"/>
    </source>
</evidence>
<comment type="similarity">
    <text evidence="4 19">In the C-terminal section; belongs to the NnrD/CARKD family.</text>
</comment>
<dbReference type="Proteomes" id="UP000245429">
    <property type="component" value="Chromosome"/>
</dbReference>
<dbReference type="SUPFAM" id="SSF53613">
    <property type="entry name" value="Ribokinase-like"/>
    <property type="match status" value="1"/>
</dbReference>
<dbReference type="SUPFAM" id="SSF64153">
    <property type="entry name" value="YjeF N-terminal domain-like"/>
    <property type="match status" value="1"/>
</dbReference>
<evidence type="ECO:0000256" key="5">
    <source>
        <dbReference type="ARBA" id="ARBA00022723"/>
    </source>
</evidence>
<evidence type="ECO:0000256" key="11">
    <source>
        <dbReference type="ARBA" id="ARBA00023235"/>
    </source>
</evidence>
<dbReference type="InterPro" id="IPR004443">
    <property type="entry name" value="YjeF_N_dom"/>
</dbReference>